<dbReference type="RefSeq" id="WP_320381576.1">
    <property type="nucleotide sequence ID" value="NZ_JAWDIQ010000004.1"/>
</dbReference>
<organism evidence="1 2">
    <name type="scientific">Paracerasibacillus soli</name>
    <dbReference type="NCBI Taxonomy" id="480284"/>
    <lineage>
        <taxon>Bacteria</taxon>
        <taxon>Bacillati</taxon>
        <taxon>Bacillota</taxon>
        <taxon>Bacilli</taxon>
        <taxon>Bacillales</taxon>
        <taxon>Bacillaceae</taxon>
        <taxon>Paracerasibacillus</taxon>
    </lineage>
</organism>
<dbReference type="EMBL" id="JAWDIQ010000004">
    <property type="protein sequence ID" value="MDY0410614.1"/>
    <property type="molecule type" value="Genomic_DNA"/>
</dbReference>
<dbReference type="Proteomes" id="UP001275315">
    <property type="component" value="Unassembled WGS sequence"/>
</dbReference>
<name>A0ABU5CW62_9BACI</name>
<protein>
    <submittedName>
        <fullName evidence="1">Uncharacterized protein</fullName>
    </submittedName>
</protein>
<evidence type="ECO:0000313" key="2">
    <source>
        <dbReference type="Proteomes" id="UP001275315"/>
    </source>
</evidence>
<evidence type="ECO:0000313" key="1">
    <source>
        <dbReference type="EMBL" id="MDY0410614.1"/>
    </source>
</evidence>
<reference evidence="1 2" key="1">
    <citation type="submission" date="2023-10" db="EMBL/GenBank/DDBJ databases">
        <title>Virgibacillus soli CC-YMP-6 genome.</title>
        <authorList>
            <person name="Miliotis G."/>
            <person name="Sengupta P."/>
            <person name="Hameed A."/>
            <person name="Chuvochina M."/>
            <person name="Mcdonagh F."/>
            <person name="Simpson A.C."/>
            <person name="Singh N.K."/>
            <person name="Rekha P.D."/>
            <person name="Raman K."/>
            <person name="Hugenholtz P."/>
            <person name="Venkateswaran K."/>
        </authorList>
    </citation>
    <scope>NUCLEOTIDE SEQUENCE [LARGE SCALE GENOMIC DNA]</scope>
    <source>
        <strain evidence="1 2">CC-YMP-6</strain>
    </source>
</reference>
<gene>
    <name evidence="1" type="ORF">RWD45_21340</name>
</gene>
<accession>A0ABU5CW62</accession>
<comment type="caution">
    <text evidence="1">The sequence shown here is derived from an EMBL/GenBank/DDBJ whole genome shotgun (WGS) entry which is preliminary data.</text>
</comment>
<sequence>MREWLQTKGVETDSLNKAAVTHLIETNEGEIKEVLQLRKQLAKSSVKNTQPWKMSFVVMDERGD</sequence>
<proteinExistence type="predicted"/>
<keyword evidence="2" id="KW-1185">Reference proteome</keyword>